<reference evidence="1 2" key="1">
    <citation type="journal article" date="2018" name="Front. Plant Sci.">
        <title>Red Clover (Trifolium pratense) and Zigzag Clover (T. medium) - A Picture of Genomic Similarities and Differences.</title>
        <authorList>
            <person name="Dluhosova J."/>
            <person name="Istvanek J."/>
            <person name="Nedelnik J."/>
            <person name="Repkova J."/>
        </authorList>
    </citation>
    <scope>NUCLEOTIDE SEQUENCE [LARGE SCALE GENOMIC DNA]</scope>
    <source>
        <strain evidence="2">cv. 10/8</strain>
        <tissue evidence="1">Leaf</tissue>
    </source>
</reference>
<keyword evidence="2" id="KW-1185">Reference proteome</keyword>
<organism evidence="1 2">
    <name type="scientific">Trifolium medium</name>
    <dbReference type="NCBI Taxonomy" id="97028"/>
    <lineage>
        <taxon>Eukaryota</taxon>
        <taxon>Viridiplantae</taxon>
        <taxon>Streptophyta</taxon>
        <taxon>Embryophyta</taxon>
        <taxon>Tracheophyta</taxon>
        <taxon>Spermatophyta</taxon>
        <taxon>Magnoliopsida</taxon>
        <taxon>eudicotyledons</taxon>
        <taxon>Gunneridae</taxon>
        <taxon>Pentapetalae</taxon>
        <taxon>rosids</taxon>
        <taxon>fabids</taxon>
        <taxon>Fabales</taxon>
        <taxon>Fabaceae</taxon>
        <taxon>Papilionoideae</taxon>
        <taxon>50 kb inversion clade</taxon>
        <taxon>NPAAA clade</taxon>
        <taxon>Hologalegina</taxon>
        <taxon>IRL clade</taxon>
        <taxon>Trifolieae</taxon>
        <taxon>Trifolium</taxon>
    </lineage>
</organism>
<dbReference type="Proteomes" id="UP000265520">
    <property type="component" value="Unassembled WGS sequence"/>
</dbReference>
<gene>
    <name evidence="1" type="ORF">A2U01_0099908</name>
</gene>
<proteinExistence type="predicted"/>
<accession>A0A392US29</accession>
<sequence length="73" mass="7784">MPLRFAERIPPTPTDLDEILLSPLTLAPISEQEASRVEDGDSSDWIVDSPEDIGSGSDHTLTSDCEGLCGVGK</sequence>
<name>A0A392US29_9FABA</name>
<feature type="non-terminal residue" evidence="1">
    <location>
        <position position="73"/>
    </location>
</feature>
<protein>
    <submittedName>
        <fullName evidence="1">Uncharacterized protein</fullName>
    </submittedName>
</protein>
<comment type="caution">
    <text evidence="1">The sequence shown here is derived from an EMBL/GenBank/DDBJ whole genome shotgun (WGS) entry which is preliminary data.</text>
</comment>
<evidence type="ECO:0000313" key="1">
    <source>
        <dbReference type="EMBL" id="MCI78637.1"/>
    </source>
</evidence>
<dbReference type="EMBL" id="LXQA010955449">
    <property type="protein sequence ID" value="MCI78637.1"/>
    <property type="molecule type" value="Genomic_DNA"/>
</dbReference>
<evidence type="ECO:0000313" key="2">
    <source>
        <dbReference type="Proteomes" id="UP000265520"/>
    </source>
</evidence>
<dbReference type="AlphaFoldDB" id="A0A392US29"/>